<dbReference type="GO" id="GO:0070545">
    <property type="term" value="C:PeBoW complex"/>
    <property type="evidence" value="ECO:0007669"/>
    <property type="project" value="TreeGrafter"/>
</dbReference>
<keyword evidence="3" id="KW-1185">Reference proteome</keyword>
<accession>A0A9D5CYY1</accession>
<comment type="subcellular location">
    <subcellularLocation>
        <location evidence="1">Nucleus</location>
    </subcellularLocation>
</comment>
<comment type="caution">
    <text evidence="2">The sequence shown here is derived from an EMBL/GenBank/DDBJ whole genome shotgun (WGS) entry which is preliminary data.</text>
</comment>
<evidence type="ECO:0000313" key="2">
    <source>
        <dbReference type="EMBL" id="KAJ0982076.1"/>
    </source>
</evidence>
<gene>
    <name evidence="2" type="ORF">J5N97_010331</name>
</gene>
<dbReference type="GO" id="GO:0000463">
    <property type="term" value="P:maturation of LSU-rRNA from tricistronic rRNA transcript (SSU-rRNA, 5.8S rRNA, LSU-rRNA)"/>
    <property type="evidence" value="ECO:0007669"/>
    <property type="project" value="TreeGrafter"/>
</dbReference>
<organism evidence="2 3">
    <name type="scientific">Dioscorea zingiberensis</name>
    <dbReference type="NCBI Taxonomy" id="325984"/>
    <lineage>
        <taxon>Eukaryota</taxon>
        <taxon>Viridiplantae</taxon>
        <taxon>Streptophyta</taxon>
        <taxon>Embryophyta</taxon>
        <taxon>Tracheophyta</taxon>
        <taxon>Spermatophyta</taxon>
        <taxon>Magnoliopsida</taxon>
        <taxon>Liliopsida</taxon>
        <taxon>Dioscoreales</taxon>
        <taxon>Dioscoreaceae</taxon>
        <taxon>Dioscorea</taxon>
    </lineage>
</organism>
<proteinExistence type="predicted"/>
<protein>
    <submittedName>
        <fullName evidence="2">Uncharacterized protein</fullName>
    </submittedName>
</protein>
<dbReference type="PANTHER" id="PTHR12221:SF6">
    <property type="entry name" value="PESCADILLO HOMOLOG"/>
    <property type="match status" value="1"/>
</dbReference>
<dbReference type="PANTHER" id="PTHR12221">
    <property type="entry name" value="PESCADILLO - RELATED"/>
    <property type="match status" value="1"/>
</dbReference>
<name>A0A9D5CYY1_9LILI</name>
<reference evidence="2" key="1">
    <citation type="submission" date="2021-03" db="EMBL/GenBank/DDBJ databases">
        <authorList>
            <person name="Li Z."/>
            <person name="Yang C."/>
        </authorList>
    </citation>
    <scope>NUCLEOTIDE SEQUENCE</scope>
    <source>
        <strain evidence="2">Dzin_1.0</strain>
        <tissue evidence="2">Leaf</tissue>
    </source>
</reference>
<dbReference type="EMBL" id="JAGGNH010000002">
    <property type="protein sequence ID" value="KAJ0982076.1"/>
    <property type="molecule type" value="Genomic_DNA"/>
</dbReference>
<dbReference type="Pfam" id="PF06732">
    <property type="entry name" value="Pescadillo_N"/>
    <property type="match status" value="1"/>
</dbReference>
<dbReference type="AlphaFoldDB" id="A0A9D5CYY1"/>
<dbReference type="Proteomes" id="UP001085076">
    <property type="component" value="Miscellaneous, Linkage group lg02"/>
</dbReference>
<reference evidence="2" key="2">
    <citation type="journal article" date="2022" name="Hortic Res">
        <title>The genome of Dioscorea zingiberensis sheds light on the biosynthesis, origin and evolution of the medicinally important diosgenin saponins.</title>
        <authorList>
            <person name="Li Y."/>
            <person name="Tan C."/>
            <person name="Li Z."/>
            <person name="Guo J."/>
            <person name="Li S."/>
            <person name="Chen X."/>
            <person name="Wang C."/>
            <person name="Dai X."/>
            <person name="Yang H."/>
            <person name="Song W."/>
            <person name="Hou L."/>
            <person name="Xu J."/>
            <person name="Tong Z."/>
            <person name="Xu A."/>
            <person name="Yuan X."/>
            <person name="Wang W."/>
            <person name="Yang Q."/>
            <person name="Chen L."/>
            <person name="Sun Z."/>
            <person name="Wang K."/>
            <person name="Pan B."/>
            <person name="Chen J."/>
            <person name="Bao Y."/>
            <person name="Liu F."/>
            <person name="Qi X."/>
            <person name="Gang D.R."/>
            <person name="Wen J."/>
            <person name="Li J."/>
        </authorList>
    </citation>
    <scope>NUCLEOTIDE SEQUENCE</scope>
    <source>
        <strain evidence="2">Dzin_1.0</strain>
    </source>
</reference>
<dbReference type="InterPro" id="IPR010613">
    <property type="entry name" value="PES"/>
</dbReference>
<dbReference type="OrthoDB" id="1937487at2759"/>
<evidence type="ECO:0000256" key="1">
    <source>
        <dbReference type="ARBA" id="ARBA00004123"/>
    </source>
</evidence>
<sequence>MLGRIDWDCLWLANIGVARWRLTAGWHKRRRVGREEEDSGRRRWRVEKLSQAARLWPGHAGVLEQAAACWPWRRGLRPAALGRICGGKIWAAGFSTAMLKKRNSSALASAETTEGLFDGNMNKLSMQENGPILYEAVLLSVLEKFFTIILSLPSVNQSKATLKTKVEGQKITWLTPHALQQVLTDDVDFNVMLTFLEFYEAKSVLFQPASEFLPHINEKLKKDTCGEFEKSLAVVIKCMHDPAKFCMYKLNGNLM</sequence>
<evidence type="ECO:0000313" key="3">
    <source>
        <dbReference type="Proteomes" id="UP001085076"/>
    </source>
</evidence>
<dbReference type="GO" id="GO:0003723">
    <property type="term" value="F:RNA binding"/>
    <property type="evidence" value="ECO:0007669"/>
    <property type="project" value="TreeGrafter"/>
</dbReference>